<reference evidence="1" key="1">
    <citation type="submission" date="2021-10" db="EMBL/GenBank/DDBJ databases">
        <title>De novo Genome Assembly of Clathrus columnatus (Basidiomycota, Fungi) Using Illumina and Nanopore Sequence Data.</title>
        <authorList>
            <person name="Ogiso-Tanaka E."/>
            <person name="Itagaki H."/>
            <person name="Hosoya T."/>
            <person name="Hosaka K."/>
        </authorList>
    </citation>
    <scope>NUCLEOTIDE SEQUENCE</scope>
    <source>
        <strain evidence="1">MO-923</strain>
    </source>
</reference>
<organism evidence="1 2">
    <name type="scientific">Clathrus columnatus</name>
    <dbReference type="NCBI Taxonomy" id="1419009"/>
    <lineage>
        <taxon>Eukaryota</taxon>
        <taxon>Fungi</taxon>
        <taxon>Dikarya</taxon>
        <taxon>Basidiomycota</taxon>
        <taxon>Agaricomycotina</taxon>
        <taxon>Agaricomycetes</taxon>
        <taxon>Phallomycetidae</taxon>
        <taxon>Phallales</taxon>
        <taxon>Clathraceae</taxon>
        <taxon>Clathrus</taxon>
    </lineage>
</organism>
<proteinExistence type="predicted"/>
<dbReference type="Proteomes" id="UP001050691">
    <property type="component" value="Unassembled WGS sequence"/>
</dbReference>
<accession>A0AAV5ATG0</accession>
<evidence type="ECO:0000313" key="1">
    <source>
        <dbReference type="EMBL" id="GJJ15928.1"/>
    </source>
</evidence>
<gene>
    <name evidence="1" type="ORF">Clacol_010207</name>
</gene>
<keyword evidence="2" id="KW-1185">Reference proteome</keyword>
<protein>
    <submittedName>
        <fullName evidence="1">Uncharacterized protein</fullName>
    </submittedName>
</protein>
<dbReference type="EMBL" id="BPWL01000011">
    <property type="protein sequence ID" value="GJJ15928.1"/>
    <property type="molecule type" value="Genomic_DNA"/>
</dbReference>
<dbReference type="AlphaFoldDB" id="A0AAV5ATG0"/>
<comment type="caution">
    <text evidence="1">The sequence shown here is derived from an EMBL/GenBank/DDBJ whole genome shotgun (WGS) entry which is preliminary data.</text>
</comment>
<name>A0AAV5ATG0_9AGAM</name>
<sequence>MSFEYGPYEIRNVKNGSIDTQGEFPHTMPVVASPVPQGAIWGVVPPKTPSEPGIIEVNIFKQGQPANVYRDEDHEDDHLPGIVAIQLSENRNVWRLHNVVGDVYLIYYSRQGELANPDPSLPSRLGHWRLPSSLEGTKVVVETDEDHPVNELLKPYLAEEILLEEFEIKLNELYKHVPECFWEFKKQQ</sequence>
<evidence type="ECO:0000313" key="2">
    <source>
        <dbReference type="Proteomes" id="UP001050691"/>
    </source>
</evidence>